<comment type="caution">
    <text evidence="10">The sequence shown here is derived from an EMBL/GenBank/DDBJ whole genome shotgun (WGS) entry which is preliminary data.</text>
</comment>
<dbReference type="PANTHER" id="PTHR45436">
    <property type="entry name" value="SENSOR HISTIDINE KINASE YKOH"/>
    <property type="match status" value="1"/>
</dbReference>
<evidence type="ECO:0000256" key="8">
    <source>
        <dbReference type="SAM" id="Phobius"/>
    </source>
</evidence>
<evidence type="ECO:0000256" key="3">
    <source>
        <dbReference type="ARBA" id="ARBA00022553"/>
    </source>
</evidence>
<dbReference type="RefSeq" id="WP_137403553.1">
    <property type="nucleotide sequence ID" value="NZ_BMIU01000015.1"/>
</dbReference>
<keyword evidence="6 10" id="KW-0418">Kinase</keyword>
<dbReference type="SMART" id="SM00387">
    <property type="entry name" value="HATPase_c"/>
    <property type="match status" value="1"/>
</dbReference>
<dbReference type="CDD" id="cd00082">
    <property type="entry name" value="HisKA"/>
    <property type="match status" value="1"/>
</dbReference>
<dbReference type="SUPFAM" id="SSF55874">
    <property type="entry name" value="ATPase domain of HSP90 chaperone/DNA topoisomerase II/histidine kinase"/>
    <property type="match status" value="1"/>
</dbReference>
<reference evidence="11" key="1">
    <citation type="journal article" date="2019" name="Int. J. Syst. Evol. Microbiol.">
        <title>The Global Catalogue of Microorganisms (GCM) 10K type strain sequencing project: providing services to taxonomists for standard genome sequencing and annotation.</title>
        <authorList>
            <consortium name="The Broad Institute Genomics Platform"/>
            <consortium name="The Broad Institute Genome Sequencing Center for Infectious Disease"/>
            <person name="Wu L."/>
            <person name="Ma J."/>
        </authorList>
    </citation>
    <scope>NUCLEOTIDE SEQUENCE [LARGE SCALE GENOMIC DNA]</scope>
    <source>
        <strain evidence="11">CGMCC 1.15407</strain>
    </source>
</reference>
<dbReference type="InterPro" id="IPR036890">
    <property type="entry name" value="HATPase_C_sf"/>
</dbReference>
<dbReference type="GO" id="GO:0016301">
    <property type="term" value="F:kinase activity"/>
    <property type="evidence" value="ECO:0007669"/>
    <property type="project" value="UniProtKB-KW"/>
</dbReference>
<evidence type="ECO:0000256" key="5">
    <source>
        <dbReference type="ARBA" id="ARBA00022692"/>
    </source>
</evidence>
<dbReference type="InterPro" id="IPR003661">
    <property type="entry name" value="HisK_dim/P_dom"/>
</dbReference>
<keyword evidence="7 8" id="KW-1133">Transmembrane helix</keyword>
<dbReference type="Gene3D" id="1.10.287.130">
    <property type="match status" value="1"/>
</dbReference>
<dbReference type="SMART" id="SM00388">
    <property type="entry name" value="HisKA"/>
    <property type="match status" value="1"/>
</dbReference>
<dbReference type="Pfam" id="PF00512">
    <property type="entry name" value="HisKA"/>
    <property type="match status" value="1"/>
</dbReference>
<dbReference type="InterPro" id="IPR003594">
    <property type="entry name" value="HATPase_dom"/>
</dbReference>
<evidence type="ECO:0000256" key="2">
    <source>
        <dbReference type="ARBA" id="ARBA00012438"/>
    </source>
</evidence>
<feature type="transmembrane region" description="Helical" evidence="8">
    <location>
        <begin position="7"/>
        <end position="28"/>
    </location>
</feature>
<dbReference type="PROSITE" id="PS50109">
    <property type="entry name" value="HIS_KIN"/>
    <property type="match status" value="1"/>
</dbReference>
<dbReference type="Pfam" id="PF02518">
    <property type="entry name" value="HATPase_c"/>
    <property type="match status" value="1"/>
</dbReference>
<dbReference type="PANTHER" id="PTHR45436:SF5">
    <property type="entry name" value="SENSOR HISTIDINE KINASE TRCS"/>
    <property type="match status" value="1"/>
</dbReference>
<dbReference type="SUPFAM" id="SSF47384">
    <property type="entry name" value="Homodimeric domain of signal transducing histidine kinase"/>
    <property type="match status" value="1"/>
</dbReference>
<proteinExistence type="predicted"/>
<accession>A0ABQ1V5B8</accession>
<dbReference type="Gene3D" id="3.30.565.10">
    <property type="entry name" value="Histidine kinase-like ATPase, C-terminal domain"/>
    <property type="match status" value="1"/>
</dbReference>
<evidence type="ECO:0000313" key="11">
    <source>
        <dbReference type="Proteomes" id="UP000647339"/>
    </source>
</evidence>
<keyword evidence="4" id="KW-0808">Transferase</keyword>
<dbReference type="InterPro" id="IPR036097">
    <property type="entry name" value="HisK_dim/P_sf"/>
</dbReference>
<keyword evidence="11" id="KW-1185">Reference proteome</keyword>
<feature type="domain" description="Histidine kinase" evidence="9">
    <location>
        <begin position="220"/>
        <end position="423"/>
    </location>
</feature>
<dbReference type="Proteomes" id="UP000647339">
    <property type="component" value="Unassembled WGS sequence"/>
</dbReference>
<comment type="catalytic activity">
    <reaction evidence="1">
        <text>ATP + protein L-histidine = ADP + protein N-phospho-L-histidine.</text>
        <dbReference type="EC" id="2.7.13.3"/>
    </reaction>
</comment>
<organism evidence="10 11">
    <name type="scientific">Echinicola rosea</name>
    <dbReference type="NCBI Taxonomy" id="1807691"/>
    <lineage>
        <taxon>Bacteria</taxon>
        <taxon>Pseudomonadati</taxon>
        <taxon>Bacteroidota</taxon>
        <taxon>Cytophagia</taxon>
        <taxon>Cytophagales</taxon>
        <taxon>Cyclobacteriaceae</taxon>
        <taxon>Echinicola</taxon>
    </lineage>
</organism>
<dbReference type="EC" id="2.7.13.3" evidence="2"/>
<gene>
    <name evidence="10" type="ORF">GCM10011339_29740</name>
</gene>
<evidence type="ECO:0000256" key="4">
    <source>
        <dbReference type="ARBA" id="ARBA00022679"/>
    </source>
</evidence>
<sequence>MKLLNQSLAYLSISILLIVSIWSVVFYANMLDEIYDSIDDGLANYKLLIINKAAEDSTIFSKNEFGESNYALWPIDKSEAIQVKDSYKDTLMYMLDEDDKEPVRMLTTAFEHEGQYYKLEVISSMVEEDDLIEDMFWAIFWLYLLLIISILLINNIVLKKVWRPFYDFLEQIKNFRVNKDSPLPTMKTRTKEFLELKHSCDQLINHTLDAYADQKQFTENAAHELQTPLAIIINKLELLVEKNSMENSDAEMMAELLQITSRMTQLNKSLLLLSKIENKQFFDNQAISFNELVEQTMIDFEDFASFKEVLVKMEASQEVTVTMNRMLASTLINNLIKNAIIHNQAGGEVIIQLQQGKLIIQNTANNGSLDAKRIFKRFYKNGQSQQNTGLGLSIVEAICKLYGFGVSYQYIEGKHSFCVELEV</sequence>
<protein>
    <recommendedName>
        <fullName evidence="2">histidine kinase</fullName>
        <ecNumber evidence="2">2.7.13.3</ecNumber>
    </recommendedName>
</protein>
<dbReference type="InterPro" id="IPR005467">
    <property type="entry name" value="His_kinase_dom"/>
</dbReference>
<evidence type="ECO:0000259" key="9">
    <source>
        <dbReference type="PROSITE" id="PS50109"/>
    </source>
</evidence>
<evidence type="ECO:0000256" key="1">
    <source>
        <dbReference type="ARBA" id="ARBA00000085"/>
    </source>
</evidence>
<keyword evidence="5 8" id="KW-0812">Transmembrane</keyword>
<evidence type="ECO:0000256" key="6">
    <source>
        <dbReference type="ARBA" id="ARBA00022777"/>
    </source>
</evidence>
<dbReference type="InterPro" id="IPR050428">
    <property type="entry name" value="TCS_sensor_his_kinase"/>
</dbReference>
<dbReference type="CDD" id="cd00075">
    <property type="entry name" value="HATPase"/>
    <property type="match status" value="1"/>
</dbReference>
<keyword evidence="8" id="KW-0472">Membrane</keyword>
<evidence type="ECO:0000256" key="7">
    <source>
        <dbReference type="ARBA" id="ARBA00022989"/>
    </source>
</evidence>
<dbReference type="EMBL" id="BMIU01000015">
    <property type="protein sequence ID" value="GGF39259.1"/>
    <property type="molecule type" value="Genomic_DNA"/>
</dbReference>
<feature type="transmembrane region" description="Helical" evidence="8">
    <location>
        <begin position="135"/>
        <end position="158"/>
    </location>
</feature>
<evidence type="ECO:0000313" key="10">
    <source>
        <dbReference type="EMBL" id="GGF39259.1"/>
    </source>
</evidence>
<name>A0ABQ1V5B8_9BACT</name>
<keyword evidence="3" id="KW-0597">Phosphoprotein</keyword>